<accession>A0A7C9PIY3</accession>
<protein>
    <submittedName>
        <fullName evidence="1">GTP-binding protein</fullName>
    </submittedName>
</protein>
<comment type="caution">
    <text evidence="1">The sequence shown here is derived from an EMBL/GenBank/DDBJ whole genome shotgun (WGS) entry which is preliminary data.</text>
</comment>
<dbReference type="AlphaFoldDB" id="A0A7C9PIY3"/>
<evidence type="ECO:0000313" key="2">
    <source>
        <dbReference type="Proteomes" id="UP000484255"/>
    </source>
</evidence>
<reference evidence="1 2" key="1">
    <citation type="submission" date="2020-02" db="EMBL/GenBank/DDBJ databases">
        <title>Ideonella bacterium strain TBM-1.</title>
        <authorList>
            <person name="Chen W.-M."/>
        </authorList>
    </citation>
    <scope>NUCLEOTIDE SEQUENCE [LARGE SCALE GENOMIC DNA]</scope>
    <source>
        <strain evidence="1 2">TBM-1</strain>
    </source>
</reference>
<dbReference type="Proteomes" id="UP000484255">
    <property type="component" value="Unassembled WGS sequence"/>
</dbReference>
<dbReference type="RefSeq" id="WP_163458181.1">
    <property type="nucleotide sequence ID" value="NZ_JAAGOH010000016.1"/>
</dbReference>
<dbReference type="PANTHER" id="PTHR42708:SF1">
    <property type="entry name" value="GLIDING MOTILITY PROTEIN MGLA"/>
    <property type="match status" value="1"/>
</dbReference>
<keyword evidence="2" id="KW-1185">Reference proteome</keyword>
<sequence length="177" mass="18970">MEFKIVFTGPPGAGKTTAIAAISDVAPVNTDVANHDPSLNKAQTTVGLDFGVLALGEGDQVRLFGTPGQSRFEFMWRILARDALGLVLLLDNSRPDPVQDLLEVLDGLGDALDGVACAVGVGRTETHPSPALDVFMDELQRRGRVYPVMAVDVRQREDVLLLLDTVLAQAEASCWEA</sequence>
<dbReference type="EMBL" id="JAAGOH010000016">
    <property type="protein sequence ID" value="NDY92334.1"/>
    <property type="molecule type" value="Genomic_DNA"/>
</dbReference>
<name>A0A7C9PIY3_9BURK</name>
<dbReference type="InterPro" id="IPR052705">
    <property type="entry name" value="Gliding_Motility_GTPase"/>
</dbReference>
<dbReference type="PANTHER" id="PTHR42708">
    <property type="entry name" value="ATP/GTP-BINDING PROTEIN-RELATED"/>
    <property type="match status" value="1"/>
</dbReference>
<gene>
    <name evidence="1" type="ORF">G3A44_14185</name>
</gene>
<dbReference type="Gene3D" id="3.40.50.300">
    <property type="entry name" value="P-loop containing nucleotide triphosphate hydrolases"/>
    <property type="match status" value="1"/>
</dbReference>
<evidence type="ECO:0000313" key="1">
    <source>
        <dbReference type="EMBL" id="NDY92334.1"/>
    </source>
</evidence>
<dbReference type="InterPro" id="IPR027417">
    <property type="entry name" value="P-loop_NTPase"/>
</dbReference>
<dbReference type="SUPFAM" id="SSF52540">
    <property type="entry name" value="P-loop containing nucleoside triphosphate hydrolases"/>
    <property type="match status" value="1"/>
</dbReference>
<organism evidence="1 2">
    <name type="scientific">Ideonella livida</name>
    <dbReference type="NCBI Taxonomy" id="2707176"/>
    <lineage>
        <taxon>Bacteria</taxon>
        <taxon>Pseudomonadati</taxon>
        <taxon>Pseudomonadota</taxon>
        <taxon>Betaproteobacteria</taxon>
        <taxon>Burkholderiales</taxon>
        <taxon>Sphaerotilaceae</taxon>
        <taxon>Ideonella</taxon>
    </lineage>
</organism>
<proteinExistence type="predicted"/>
<dbReference type="CDD" id="cd00882">
    <property type="entry name" value="Ras_like_GTPase"/>
    <property type="match status" value="1"/>
</dbReference>